<dbReference type="AlphaFoldDB" id="A0A8J7YNA5"/>
<dbReference type="Proteomes" id="UP000750197">
    <property type="component" value="Unassembled WGS sequence"/>
</dbReference>
<evidence type="ECO:0000313" key="1">
    <source>
        <dbReference type="EMBL" id="MBX8632181.1"/>
    </source>
</evidence>
<evidence type="ECO:0000313" key="2">
    <source>
        <dbReference type="EMBL" id="MBX8643530.1"/>
    </source>
</evidence>
<proteinExistence type="predicted"/>
<accession>A0A8J7YNA5</accession>
<organism evidence="2 3">
    <name type="scientific">Candidatus Sysuiplasma superficiale</name>
    <dbReference type="NCBI Taxonomy" id="2823368"/>
    <lineage>
        <taxon>Archaea</taxon>
        <taxon>Methanobacteriati</taxon>
        <taxon>Thermoplasmatota</taxon>
        <taxon>Thermoplasmata</taxon>
        <taxon>Candidatus Sysuiplasmatales</taxon>
        <taxon>Candidatus Sysuiplasmataceae</taxon>
        <taxon>Candidatus Sysuiplasma</taxon>
    </lineage>
</organism>
<dbReference type="Proteomes" id="UP000716004">
    <property type="component" value="Unassembled WGS sequence"/>
</dbReference>
<name>A0A8J7YNA5_9ARCH</name>
<comment type="caution">
    <text evidence="2">The sequence shown here is derived from an EMBL/GenBank/DDBJ whole genome shotgun (WGS) entry which is preliminary data.</text>
</comment>
<sequence length="198" mass="21354">MDNAHRTSASISRIISVVSAAFLLFLLSASIPLLSRNAVAVGLTSSPQFSAKGNLFYVNSSFTVENHAYYAIDSIHYSMNFTTTGNSTVLFLYSTGLATARPGATTSYNVSVPVYYSSLPPWFLREASVTPVNITFSFKVSASYALGFFSVVLNHSETMSSSALINASGTPYLFAKNEAVGDMPFHARMTDYSAKEAD</sequence>
<dbReference type="EMBL" id="JAGVSJ010000016">
    <property type="protein sequence ID" value="MBX8632181.1"/>
    <property type="molecule type" value="Genomic_DNA"/>
</dbReference>
<reference evidence="2" key="1">
    <citation type="submission" date="2021-05" db="EMBL/GenBank/DDBJ databases">
        <title>Genomic insights into ecological role and evolution of a novel Thermoplasmata order Candidatus Sysuiplasmatales.</title>
        <authorList>
            <person name="Yuan Y."/>
        </authorList>
    </citation>
    <scope>NUCLEOTIDE SEQUENCE</scope>
    <source>
        <strain evidence="2">TUT19-bin139</strain>
        <strain evidence="1">YP2-bin.285</strain>
    </source>
</reference>
<evidence type="ECO:0000313" key="3">
    <source>
        <dbReference type="Proteomes" id="UP000750197"/>
    </source>
</evidence>
<gene>
    <name evidence="1" type="ORF">J9259_06665</name>
    <name evidence="2" type="ORF">KIY12_02205</name>
</gene>
<protein>
    <submittedName>
        <fullName evidence="2">Uncharacterized protein</fullName>
    </submittedName>
</protein>
<dbReference type="EMBL" id="JAHEAC010000010">
    <property type="protein sequence ID" value="MBX8643530.1"/>
    <property type="molecule type" value="Genomic_DNA"/>
</dbReference>